<dbReference type="InterPro" id="IPR010154">
    <property type="entry name" value="CRISPR-assoc_Cas7/Cst2/DevR"/>
</dbReference>
<evidence type="ECO:0000313" key="3">
    <source>
        <dbReference type="EMBL" id="HHQ80500.1"/>
    </source>
</evidence>
<evidence type="ECO:0000256" key="1">
    <source>
        <dbReference type="ARBA" id="ARBA00023118"/>
    </source>
</evidence>
<sequence length="349" mass="38893">MVHACIAARIRANVEALNMTETIGNVSRHRRAPYVIRENGEGFRLIYVPAISGESLAHAFQANLVEAAKVVYAREGLEPPLDEWSLRGEFIKFGDSKHLTAGLNRIIKEKMPEEEKQHEFEKAAIKESIVADVGGFLYAENPPVRRTSPFQVGYATPVEDGIRETAIEIQMHARQVVVGIKSEEEKRKTEEERRQAQMIYYVETASTVYGLTACVDFDAIGRTSMVRVEDAVDDSERKRRIRAALLALALTLGQNLYGAKRTRFNPVLETLEAVAVVSSPLPFVPTAPQISGYAVDTVNRLRAYKELLEALGVGNFTSRVLAYNVDVPGAERASSMEELFKKLAEEVLR</sequence>
<dbReference type="GO" id="GO:0051607">
    <property type="term" value="P:defense response to virus"/>
    <property type="evidence" value="ECO:0007669"/>
    <property type="project" value="UniProtKB-KW"/>
</dbReference>
<keyword evidence="1" id="KW-0051">Antiviral defense</keyword>
<dbReference type="NCBIfam" id="TIGR01875">
    <property type="entry name" value="cas_MJ0381"/>
    <property type="match status" value="1"/>
</dbReference>
<gene>
    <name evidence="3" type="primary">cas7a</name>
    <name evidence="3" type="ORF">ENM78_03470</name>
</gene>
<accession>A0A7J3ZM46</accession>
<comment type="caution">
    <text evidence="3">The sequence shown here is derived from an EMBL/GenBank/DDBJ whole genome shotgun (WGS) entry which is preliminary data.</text>
</comment>
<dbReference type="EMBL" id="DRZC01000048">
    <property type="protein sequence ID" value="HHQ80500.1"/>
    <property type="molecule type" value="Genomic_DNA"/>
</dbReference>
<organism evidence="3">
    <name type="scientific">Fervidicoccus fontis</name>
    <dbReference type="NCBI Taxonomy" id="683846"/>
    <lineage>
        <taxon>Archaea</taxon>
        <taxon>Thermoproteota</taxon>
        <taxon>Thermoprotei</taxon>
        <taxon>Fervidicoccales</taxon>
        <taxon>Fervidicoccaceae</taxon>
        <taxon>Fervidicoccus</taxon>
    </lineage>
</organism>
<dbReference type="PANTHER" id="PTHR37459:SF1">
    <property type="entry name" value="CRISPR-ASSOCIATED PROTEIN CAS7_CST2_DEVR"/>
    <property type="match status" value="1"/>
</dbReference>
<dbReference type="InterPro" id="IPR052681">
    <property type="entry name" value="CRISPR-Cas7/Cst2/DevR"/>
</dbReference>
<dbReference type="NCBIfam" id="TIGR02583">
    <property type="entry name" value="DevR_archaea"/>
    <property type="match status" value="1"/>
</dbReference>
<dbReference type="InterPro" id="IPR002764">
    <property type="entry name" value="Cas7/Cst2/DevR_sub_I-a/Apern"/>
</dbReference>
<dbReference type="Pfam" id="PF01905">
    <property type="entry name" value="DevR"/>
    <property type="match status" value="1"/>
</dbReference>
<dbReference type="AlphaFoldDB" id="A0A7J3ZM46"/>
<evidence type="ECO:0000256" key="2">
    <source>
        <dbReference type="ARBA" id="ARBA00025626"/>
    </source>
</evidence>
<dbReference type="PANTHER" id="PTHR37459">
    <property type="match status" value="1"/>
</dbReference>
<comment type="function">
    <text evidence="2">CRISPR (clustered regularly interspaced short palindromic repeat) is an adaptive immune system that provides protection against mobile genetic elements (viruses, transposable elements and conjugative plasmids). CRISPR clusters contain spacers, sequences complementary to antecedent mobile elements, and target invading nucleic acids. CRISPR clusters are transcribed and processed into CRISPR RNA (crRNA).</text>
</comment>
<reference evidence="3" key="1">
    <citation type="journal article" date="2020" name="mSystems">
        <title>Genome- and Community-Level Interaction Insights into Carbon Utilization and Element Cycling Functions of Hydrothermarchaeota in Hydrothermal Sediment.</title>
        <authorList>
            <person name="Zhou Z."/>
            <person name="Liu Y."/>
            <person name="Xu W."/>
            <person name="Pan J."/>
            <person name="Luo Z.H."/>
            <person name="Li M."/>
        </authorList>
    </citation>
    <scope>NUCLEOTIDE SEQUENCE [LARGE SCALE GENOMIC DNA]</scope>
    <source>
        <strain evidence="3">SpSt-1116</strain>
    </source>
</reference>
<protein>
    <submittedName>
        <fullName evidence="3">Type I-A CRISPR-associated protein Cas7/Csa2</fullName>
    </submittedName>
</protein>
<name>A0A7J3ZM46_9CREN</name>
<proteinExistence type="predicted"/>